<dbReference type="EMBL" id="LT906555">
    <property type="protein sequence ID" value="SNW62802.1"/>
    <property type="molecule type" value="Genomic_DNA"/>
</dbReference>
<keyword evidence="2" id="KW-0378">Hydrolase</keyword>
<evidence type="ECO:0000259" key="1">
    <source>
        <dbReference type="PROSITE" id="PS51192"/>
    </source>
</evidence>
<keyword evidence="3" id="KW-1185">Reference proteome</keyword>
<reference evidence="2" key="1">
    <citation type="submission" date="2017-08" db="EMBL/GenBank/DDBJ databases">
        <authorList>
            <consortium name="Urmite Genomes"/>
        </authorList>
    </citation>
    <scope>NUCLEOTIDE SEQUENCE [LARGE SCALE GENOMIC DNA]</scope>
    <source>
        <strain evidence="2">IHUMI-LCC2</strain>
    </source>
</reference>
<dbReference type="GeneID" id="35382736"/>
<gene>
    <name evidence="2" type="ORF">ORPV_898</name>
</gene>
<evidence type="ECO:0000313" key="3">
    <source>
        <dbReference type="Proteomes" id="UP000236316"/>
    </source>
</evidence>
<dbReference type="PROSITE" id="PS51192">
    <property type="entry name" value="HELICASE_ATP_BIND_1"/>
    <property type="match status" value="1"/>
</dbReference>
<dbReference type="KEGG" id="vg:35382736"/>
<protein>
    <submittedName>
        <fullName evidence="2">DEAD/SNF2 helicase</fullName>
    </submittedName>
</protein>
<keyword evidence="2" id="KW-0547">Nucleotide-binding</keyword>
<name>A0A2I2L5H8_9VIRU</name>
<dbReference type="InterPro" id="IPR027417">
    <property type="entry name" value="P-loop_NTPase"/>
</dbReference>
<dbReference type="OrthoDB" id="4090at10239"/>
<evidence type="ECO:0000313" key="2">
    <source>
        <dbReference type="EMBL" id="SNW62802.1"/>
    </source>
</evidence>
<proteinExistence type="predicted"/>
<keyword evidence="2" id="KW-0347">Helicase</keyword>
<organism evidence="2">
    <name type="scientific">Orpheovirus IHUMI-LCC2</name>
    <dbReference type="NCBI Taxonomy" id="2023057"/>
    <lineage>
        <taxon>Viruses</taxon>
        <taxon>Varidnaviria</taxon>
        <taxon>Bamfordvirae</taxon>
        <taxon>Nucleocytoviricota</taxon>
        <taxon>Megaviricetes</taxon>
        <taxon>Pimascovirales</taxon>
        <taxon>Ocovirineae</taxon>
        <taxon>Orpheoviridae</taxon>
        <taxon>Alphaorpheovirus</taxon>
        <taxon>Alphaorpheovirus massiliense</taxon>
    </lineage>
</organism>
<dbReference type="InterPro" id="IPR014001">
    <property type="entry name" value="Helicase_ATP-bd"/>
</dbReference>
<dbReference type="SUPFAM" id="SSF52540">
    <property type="entry name" value="P-loop containing nucleoside triphosphate hydrolases"/>
    <property type="match status" value="2"/>
</dbReference>
<dbReference type="Gene3D" id="3.40.50.300">
    <property type="entry name" value="P-loop containing nucleotide triphosphate hydrolases"/>
    <property type="match status" value="2"/>
</dbReference>
<sequence length="516" mass="59363">MSISSIPNELILYMTEIDTKVVKYLRPLCRLYNELLNHPKLRPRQYTHPTTIIDKLNKYNIVIDTSIMGSGKTHTTSFVCWKLGFIPFVICEPSIVSVWNEVLQSYGITNRHISTYASLSRGQRNEYIKKNDDKYTITECFSSLLRTGKILLIIDECDNIKNKSGKTIASALISKNVLQYGGKIICLSASPFDKAEHIVNVSRVLGWITEERIARHDIQNGYILEGGREFIHNLPCDLSYLEREEIISRIDSKNKYDIFFRTFIDYSKPKIMVCMPKPYIEKKLTITNNVYNVTPMQRIKLEEFGYKLELGYVNISDGHRTNNPILVTLGWNMVSKALKNISIVKGEVVARIANELLTTTNKKVVIVFYHIDPINYLSEYFKSYNPIVLVGKVAAKQRSILIKEFNNNKNKRLMIANLAVISKGVSLHDVVGDSPRHMLVIPDYRIILMHQVTRRIYRDGQQSDAVVSYVYTKAHRSEAKVLDNLAKKSEVLKELRDEKLEDILYPSEHPFVDETN</sequence>
<dbReference type="SMART" id="SM00487">
    <property type="entry name" value="DEXDc"/>
    <property type="match status" value="1"/>
</dbReference>
<feature type="domain" description="Helicase ATP-binding" evidence="1">
    <location>
        <begin position="53"/>
        <end position="209"/>
    </location>
</feature>
<dbReference type="Proteomes" id="UP000236316">
    <property type="component" value="Segment"/>
</dbReference>
<keyword evidence="2" id="KW-0067">ATP-binding</keyword>
<dbReference type="RefSeq" id="YP_009449104.1">
    <property type="nucleotide sequence ID" value="NC_036594.1"/>
</dbReference>
<accession>A0A2I2L5H8</accession>
<dbReference type="GO" id="GO:0004386">
    <property type="term" value="F:helicase activity"/>
    <property type="evidence" value="ECO:0007669"/>
    <property type="project" value="UniProtKB-KW"/>
</dbReference>